<feature type="non-terminal residue" evidence="15">
    <location>
        <position position="822"/>
    </location>
</feature>
<evidence type="ECO:0000259" key="14">
    <source>
        <dbReference type="PROSITE" id="PS50929"/>
    </source>
</evidence>
<dbReference type="InterPro" id="IPR003593">
    <property type="entry name" value="AAA+_ATPase"/>
</dbReference>
<protein>
    <recommendedName>
        <fullName evidence="10">ABC-type glutathione-S-conjugate transporter</fullName>
        <ecNumber evidence="10">7.6.2.3</ecNumber>
    </recommendedName>
</protein>
<evidence type="ECO:0000256" key="8">
    <source>
        <dbReference type="ARBA" id="ARBA00022989"/>
    </source>
</evidence>
<dbReference type="Pfam" id="PF00005">
    <property type="entry name" value="ABC_tran"/>
    <property type="match status" value="2"/>
</dbReference>
<feature type="transmembrane region" description="Helical" evidence="12">
    <location>
        <begin position="250"/>
        <end position="272"/>
    </location>
</feature>
<feature type="domain" description="ABC transporter" evidence="13">
    <location>
        <begin position="583"/>
        <end position="817"/>
    </location>
</feature>
<dbReference type="EMBL" id="LR901393">
    <property type="protein sequence ID" value="CAD7248504.1"/>
    <property type="molecule type" value="Genomic_DNA"/>
</dbReference>
<dbReference type="FunFam" id="1.20.1560.10:FF:000001">
    <property type="entry name" value="ATP-binding cassette subfamily C member 1"/>
    <property type="match status" value="1"/>
</dbReference>
<organism evidence="15">
    <name type="scientific">Darwinula stevensoni</name>
    <dbReference type="NCBI Taxonomy" id="69355"/>
    <lineage>
        <taxon>Eukaryota</taxon>
        <taxon>Metazoa</taxon>
        <taxon>Ecdysozoa</taxon>
        <taxon>Arthropoda</taxon>
        <taxon>Crustacea</taxon>
        <taxon>Oligostraca</taxon>
        <taxon>Ostracoda</taxon>
        <taxon>Podocopa</taxon>
        <taxon>Podocopida</taxon>
        <taxon>Darwinulocopina</taxon>
        <taxon>Darwinuloidea</taxon>
        <taxon>Darwinulidae</taxon>
        <taxon>Darwinula</taxon>
    </lineage>
</organism>
<evidence type="ECO:0000313" key="16">
    <source>
        <dbReference type="Proteomes" id="UP000677054"/>
    </source>
</evidence>
<feature type="domain" description="ABC transporter" evidence="13">
    <location>
        <begin position="1"/>
        <end position="210"/>
    </location>
</feature>
<keyword evidence="7" id="KW-0067">ATP-binding</keyword>
<accession>A0A7R8XDF5</accession>
<dbReference type="FunFam" id="3.40.50.300:FF:000074">
    <property type="entry name" value="Multidrug resistance-associated protein 5 isoform 1"/>
    <property type="match status" value="1"/>
</dbReference>
<evidence type="ECO:0000256" key="4">
    <source>
        <dbReference type="ARBA" id="ARBA00022692"/>
    </source>
</evidence>
<dbReference type="PROSITE" id="PS00211">
    <property type="entry name" value="ABC_TRANSPORTER_1"/>
    <property type="match status" value="2"/>
</dbReference>
<dbReference type="InterPro" id="IPR017871">
    <property type="entry name" value="ABC_transporter-like_CS"/>
</dbReference>
<dbReference type="AlphaFoldDB" id="A0A7R8XDF5"/>
<keyword evidence="5" id="KW-0677">Repeat</keyword>
<evidence type="ECO:0000256" key="2">
    <source>
        <dbReference type="ARBA" id="ARBA00009726"/>
    </source>
</evidence>
<comment type="subcellular location">
    <subcellularLocation>
        <location evidence="1">Vacuole membrane</location>
        <topology evidence="1">Multi-pass membrane protein</topology>
    </subcellularLocation>
</comment>
<evidence type="ECO:0000256" key="9">
    <source>
        <dbReference type="ARBA" id="ARBA00023136"/>
    </source>
</evidence>
<feature type="domain" description="ABC transmembrane type-1" evidence="14">
    <location>
        <begin position="264"/>
        <end position="546"/>
    </location>
</feature>
<dbReference type="GO" id="GO:0005524">
    <property type="term" value="F:ATP binding"/>
    <property type="evidence" value="ECO:0007669"/>
    <property type="project" value="UniProtKB-KW"/>
</dbReference>
<gene>
    <name evidence="15" type="ORF">DSTB1V02_LOCUS8316</name>
</gene>
<dbReference type="Gene3D" id="3.40.50.300">
    <property type="entry name" value="P-loop containing nucleotide triphosphate hydrolases"/>
    <property type="match status" value="2"/>
</dbReference>
<dbReference type="SMART" id="SM00382">
    <property type="entry name" value="AAA"/>
    <property type="match status" value="2"/>
</dbReference>
<keyword evidence="4 12" id="KW-0812">Transmembrane</keyword>
<evidence type="ECO:0000256" key="12">
    <source>
        <dbReference type="SAM" id="Phobius"/>
    </source>
</evidence>
<evidence type="ECO:0000256" key="3">
    <source>
        <dbReference type="ARBA" id="ARBA00022448"/>
    </source>
</evidence>
<dbReference type="SUPFAM" id="SSF52540">
    <property type="entry name" value="P-loop containing nucleoside triphosphate hydrolases"/>
    <property type="match status" value="2"/>
</dbReference>
<proteinExistence type="inferred from homology"/>
<evidence type="ECO:0000256" key="6">
    <source>
        <dbReference type="ARBA" id="ARBA00022741"/>
    </source>
</evidence>
<dbReference type="CDD" id="cd03244">
    <property type="entry name" value="ABCC_MRP_domain2"/>
    <property type="match status" value="1"/>
</dbReference>
<feature type="transmembrane region" description="Helical" evidence="12">
    <location>
        <begin position="391"/>
        <end position="419"/>
    </location>
</feature>
<keyword evidence="3" id="KW-0813">Transport</keyword>
<dbReference type="Proteomes" id="UP000677054">
    <property type="component" value="Unassembled WGS sequence"/>
</dbReference>
<dbReference type="GO" id="GO:0005774">
    <property type="term" value="C:vacuolar membrane"/>
    <property type="evidence" value="ECO:0007669"/>
    <property type="project" value="UniProtKB-SubCell"/>
</dbReference>
<evidence type="ECO:0000259" key="13">
    <source>
        <dbReference type="PROSITE" id="PS50893"/>
    </source>
</evidence>
<dbReference type="InterPro" id="IPR050173">
    <property type="entry name" value="ABC_transporter_C-like"/>
</dbReference>
<dbReference type="InterPro" id="IPR027417">
    <property type="entry name" value="P-loop_NTPase"/>
</dbReference>
<dbReference type="CDD" id="cd03250">
    <property type="entry name" value="ABCC_MRP_domain1"/>
    <property type="match status" value="1"/>
</dbReference>
<evidence type="ECO:0000256" key="5">
    <source>
        <dbReference type="ARBA" id="ARBA00022737"/>
    </source>
</evidence>
<dbReference type="InterPro" id="IPR011527">
    <property type="entry name" value="ABC1_TM_dom"/>
</dbReference>
<dbReference type="Gene3D" id="1.20.1560.10">
    <property type="entry name" value="ABC transporter type 1, transmembrane domain"/>
    <property type="match status" value="1"/>
</dbReference>
<dbReference type="GO" id="GO:0016887">
    <property type="term" value="F:ATP hydrolysis activity"/>
    <property type="evidence" value="ECO:0007669"/>
    <property type="project" value="InterPro"/>
</dbReference>
<dbReference type="OrthoDB" id="7594166at2759"/>
<comment type="catalytic activity">
    <reaction evidence="11">
        <text>leukotriene C4(in) + ATP + H2O = leukotriene C4(out) + ADP + phosphate + H(+)</text>
        <dbReference type="Rhea" id="RHEA:38963"/>
        <dbReference type="ChEBI" id="CHEBI:15377"/>
        <dbReference type="ChEBI" id="CHEBI:15378"/>
        <dbReference type="ChEBI" id="CHEBI:30616"/>
        <dbReference type="ChEBI" id="CHEBI:43474"/>
        <dbReference type="ChEBI" id="CHEBI:57973"/>
        <dbReference type="ChEBI" id="CHEBI:456216"/>
    </reaction>
    <physiologicalReaction direction="left-to-right" evidence="11">
        <dbReference type="Rhea" id="RHEA:38964"/>
    </physiologicalReaction>
</comment>
<feature type="transmembrane region" description="Helical" evidence="12">
    <location>
        <begin position="306"/>
        <end position="331"/>
    </location>
</feature>
<dbReference type="PROSITE" id="PS50929">
    <property type="entry name" value="ABC_TM1F"/>
    <property type="match status" value="1"/>
</dbReference>
<dbReference type="PROSITE" id="PS50893">
    <property type="entry name" value="ABC_TRANSPORTER_2"/>
    <property type="match status" value="2"/>
</dbReference>
<evidence type="ECO:0000256" key="7">
    <source>
        <dbReference type="ARBA" id="ARBA00022840"/>
    </source>
</evidence>
<evidence type="ECO:0000256" key="1">
    <source>
        <dbReference type="ARBA" id="ARBA00004128"/>
    </source>
</evidence>
<dbReference type="CDD" id="cd18603">
    <property type="entry name" value="ABC_6TM_MRP1_2_3_6_D2_like"/>
    <property type="match status" value="1"/>
</dbReference>
<evidence type="ECO:0000256" key="11">
    <source>
        <dbReference type="ARBA" id="ARBA00047523"/>
    </source>
</evidence>
<dbReference type="InterPro" id="IPR036640">
    <property type="entry name" value="ABC1_TM_sf"/>
</dbReference>
<dbReference type="InterPro" id="IPR003439">
    <property type="entry name" value="ABC_transporter-like_ATP-bd"/>
</dbReference>
<dbReference type="Pfam" id="PF00664">
    <property type="entry name" value="ABC_membrane"/>
    <property type="match status" value="1"/>
</dbReference>
<keyword evidence="8 12" id="KW-1133">Transmembrane helix</keyword>
<dbReference type="PANTHER" id="PTHR24223">
    <property type="entry name" value="ATP-BINDING CASSETTE SUB-FAMILY C"/>
    <property type="match status" value="1"/>
</dbReference>
<dbReference type="EC" id="7.6.2.3" evidence="10"/>
<comment type="similarity">
    <text evidence="2">Belongs to the ABC transporter superfamily. ABCC family. Conjugate transporter (TC 3.A.1.208) subfamily.</text>
</comment>
<reference evidence="15" key="1">
    <citation type="submission" date="2020-11" db="EMBL/GenBank/DDBJ databases">
        <authorList>
            <person name="Tran Van P."/>
        </authorList>
    </citation>
    <scope>NUCLEOTIDE SEQUENCE</scope>
</reference>
<evidence type="ECO:0000256" key="10">
    <source>
        <dbReference type="ARBA" id="ARBA00024220"/>
    </source>
</evidence>
<keyword evidence="9 12" id="KW-0472">Membrane</keyword>
<dbReference type="EMBL" id="CAJPEV010001876">
    <property type="protein sequence ID" value="CAG0894697.1"/>
    <property type="molecule type" value="Genomic_DNA"/>
</dbReference>
<dbReference type="SUPFAM" id="SSF90123">
    <property type="entry name" value="ABC transporter transmembrane region"/>
    <property type="match status" value="1"/>
</dbReference>
<evidence type="ECO:0000313" key="15">
    <source>
        <dbReference type="EMBL" id="CAD7248504.1"/>
    </source>
</evidence>
<sequence>VDLQIPSGKLVAVVGQVGSGKSSLLSAFLGDMEKVSGLVNVDGEVAYVSQEAWIRNAPIKDNILFGKAYDEAFYLDIMSACALEEDLATFPAGDMTEIGEKGINLSGGQKQRVSLARAVYSDADVFFMDDPLSAVDSHVGKHLFQQVIGPRGLLKKKFLFTQTRVLVTHGISHLPQMDLIIMMKDGKIVETGTYRKLVQGKGAFSNFVLQFLSEEEGDDSEGLSMMPPPFYNGRLIEEEMAEKGRVKWRVYAYFLKSMGLHLSLVSIFMYGISEGFLMGSNMALSRWADEASLNRSMEASQRDAHIGVYTALGVCYAGTFALASVMLWTLVCVAGRKLHRNCLQNILRNPLKFFDTTPTGRILNRFSQDISSVDEGITQPMEDGVSCAFEVICAVMVIAYNFPWFLVAVVPIFTVYYLAQNMYVSTARQLRRLEAISRSPIYSHFGETVAGISSIRAYRRERQFIRESEEGVDNNNKCQYPLITSLSWLRVRLEALGGIITFVASILAVFGRDSLSPALAGLCITYAMSLSKPFNWLARMMAEVETSIVGVERIKEYCETPVEAPWEIPEKKPKDGWPQEGTISFRDYQTRYREGLELVLKGISIDIKGGEKVGVVGRTGAGKTSLMLGLFRVIEKAGGEVRIDGIDISQMGLHDLRSNLTIIPQDPVLFSGSLRANLDPFEKHTDDEIWRALELSHLKAFAKELPQGLQHPVAEGGQNLSFGQRQLICLARALLRKSKILVLDEATASVDLETDELIQQTIRREFKSCTVLTIAHRINTIMDYDRVLVLDGGEIREFDSPTNLLRDSESMFLALTRDAGIS</sequence>
<dbReference type="FunFam" id="3.40.50.300:FF:000997">
    <property type="entry name" value="Multidrug resistance-associated protein 1"/>
    <property type="match status" value="1"/>
</dbReference>
<name>A0A7R8XDF5_9CRUS</name>
<dbReference type="GO" id="GO:0015431">
    <property type="term" value="F:ABC-type glutathione S-conjugate transporter activity"/>
    <property type="evidence" value="ECO:0007669"/>
    <property type="project" value="UniProtKB-EC"/>
</dbReference>
<keyword evidence="6" id="KW-0547">Nucleotide-binding</keyword>
<keyword evidence="16" id="KW-1185">Reference proteome</keyword>
<dbReference type="PANTHER" id="PTHR24223:SF443">
    <property type="entry name" value="MULTIDRUG-RESISTANCE LIKE PROTEIN 1, ISOFORM I"/>
    <property type="match status" value="1"/>
</dbReference>